<evidence type="ECO:0000256" key="1">
    <source>
        <dbReference type="SAM" id="MobiDB-lite"/>
    </source>
</evidence>
<dbReference type="AlphaFoldDB" id="A0A1S8BHF1"/>
<dbReference type="EMBL" id="MSZU01000079">
    <property type="protein sequence ID" value="OMP86723.1"/>
    <property type="molecule type" value="Genomic_DNA"/>
</dbReference>
<dbReference type="OrthoDB" id="5530243at2759"/>
<organism evidence="3 4">
    <name type="scientific">Diplodia seriata</name>
    <dbReference type="NCBI Taxonomy" id="420778"/>
    <lineage>
        <taxon>Eukaryota</taxon>
        <taxon>Fungi</taxon>
        <taxon>Dikarya</taxon>
        <taxon>Ascomycota</taxon>
        <taxon>Pezizomycotina</taxon>
        <taxon>Dothideomycetes</taxon>
        <taxon>Dothideomycetes incertae sedis</taxon>
        <taxon>Botryosphaeriales</taxon>
        <taxon>Botryosphaeriaceae</taxon>
        <taxon>Diplodia</taxon>
    </lineage>
</organism>
<feature type="region of interest" description="Disordered" evidence="1">
    <location>
        <begin position="1"/>
        <end position="42"/>
    </location>
</feature>
<comment type="caution">
    <text evidence="3">The sequence shown here is derived from an EMBL/GenBank/DDBJ whole genome shotgun (WGS) entry which is preliminary data.</text>
</comment>
<dbReference type="GO" id="GO:0008033">
    <property type="term" value="P:tRNA processing"/>
    <property type="evidence" value="ECO:0007669"/>
    <property type="project" value="InterPro"/>
</dbReference>
<evidence type="ECO:0000313" key="4">
    <source>
        <dbReference type="Proteomes" id="UP000190776"/>
    </source>
</evidence>
<dbReference type="GO" id="GO:0000172">
    <property type="term" value="C:ribonuclease MRP complex"/>
    <property type="evidence" value="ECO:0007669"/>
    <property type="project" value="InterPro"/>
</dbReference>
<dbReference type="GO" id="GO:0000294">
    <property type="term" value="P:nuclear-transcribed mRNA catabolic process, RNase MRP-dependent"/>
    <property type="evidence" value="ECO:0007669"/>
    <property type="project" value="TreeGrafter"/>
</dbReference>
<evidence type="ECO:0000259" key="2">
    <source>
        <dbReference type="Pfam" id="PF20976"/>
    </source>
</evidence>
<dbReference type="GO" id="GO:0000171">
    <property type="term" value="F:ribonuclease MRP activity"/>
    <property type="evidence" value="ECO:0007669"/>
    <property type="project" value="TreeGrafter"/>
</dbReference>
<feature type="compositionally biased region" description="Low complexity" evidence="1">
    <location>
        <begin position="1"/>
        <end position="40"/>
    </location>
</feature>
<protein>
    <recommendedName>
        <fullName evidence="2">Ribonucleases P/MRP subunit Pop8-like domain-containing protein</fullName>
    </recommendedName>
</protein>
<reference evidence="3 4" key="1">
    <citation type="submission" date="2017-01" db="EMBL/GenBank/DDBJ databases">
        <title>Draft genome sequence of Diplodia seriata F98.1, a fungal species involved in grapevine trunk diseases.</title>
        <authorList>
            <person name="Robert-Siegwald G."/>
            <person name="Vallet J."/>
            <person name="Abou-Mansour E."/>
            <person name="Xu J."/>
            <person name="Rey P."/>
            <person name="Bertsch C."/>
            <person name="Rego C."/>
            <person name="Larignon P."/>
            <person name="Fontaine F."/>
            <person name="Lebrun M.-H."/>
        </authorList>
    </citation>
    <scope>NUCLEOTIDE SEQUENCE [LARGE SCALE GENOMIC DNA]</scope>
    <source>
        <strain evidence="3 4">F98.1</strain>
    </source>
</reference>
<sequence>MPPSSLPLSRPAAPTTSFTSTTTTTTTSTPSQTPSSLTLHTHTHRHAPWTYIHLRLHQTTPTNNLDALTTRQYLTAALRTHLGTHGAATAVDILKVTPRTGDVWVRVPREDGAGVVAAVGGAHPSDPGQHRGSAARRHRPRAIRKRGQR</sequence>
<dbReference type="GO" id="GO:0005655">
    <property type="term" value="C:nucleolar ribonuclease P complex"/>
    <property type="evidence" value="ECO:0007669"/>
    <property type="project" value="InterPro"/>
</dbReference>
<proteinExistence type="predicted"/>
<dbReference type="STRING" id="420778.A0A1S8BHF1"/>
<gene>
    <name evidence="3" type="ORF">BK809_0000127</name>
</gene>
<evidence type="ECO:0000313" key="3">
    <source>
        <dbReference type="EMBL" id="OMP86723.1"/>
    </source>
</evidence>
<feature type="domain" description="Ribonucleases P/MRP subunit Pop8-like" evidence="2">
    <location>
        <begin position="48"/>
        <end position="121"/>
    </location>
</feature>
<dbReference type="InterPro" id="IPR020347">
    <property type="entry name" value="Pop8"/>
</dbReference>
<dbReference type="InterPro" id="IPR049128">
    <property type="entry name" value="Pop8-like_dom"/>
</dbReference>
<dbReference type="Pfam" id="PF20976">
    <property type="entry name" value="Pop8"/>
    <property type="match status" value="1"/>
</dbReference>
<dbReference type="Proteomes" id="UP000190776">
    <property type="component" value="Unassembled WGS sequence"/>
</dbReference>
<dbReference type="GO" id="GO:0034965">
    <property type="term" value="P:intronic box C/D snoRNA processing"/>
    <property type="evidence" value="ECO:0007669"/>
    <property type="project" value="TreeGrafter"/>
</dbReference>
<name>A0A1S8BHF1_9PEZI</name>
<accession>A0A1S8BHF1</accession>
<feature type="compositionally biased region" description="Basic residues" evidence="1">
    <location>
        <begin position="133"/>
        <end position="149"/>
    </location>
</feature>
<dbReference type="PANTHER" id="PTHR28173:SF1">
    <property type="entry name" value="RIBONUCLEASES P_MRP PROTEIN SUBUNIT POP8"/>
    <property type="match status" value="1"/>
</dbReference>
<dbReference type="PANTHER" id="PTHR28173">
    <property type="entry name" value="RIBONUCLEASES P/MRP PROTEIN SUBUNIT POP8"/>
    <property type="match status" value="1"/>
</dbReference>
<feature type="region of interest" description="Disordered" evidence="1">
    <location>
        <begin position="120"/>
        <end position="149"/>
    </location>
</feature>
<dbReference type="GO" id="GO:0004526">
    <property type="term" value="F:ribonuclease P activity"/>
    <property type="evidence" value="ECO:0007669"/>
    <property type="project" value="TreeGrafter"/>
</dbReference>